<evidence type="ECO:0000313" key="4">
    <source>
        <dbReference type="Proteomes" id="UP000615446"/>
    </source>
</evidence>
<feature type="transmembrane region" description="Helical" evidence="2">
    <location>
        <begin position="995"/>
        <end position="1016"/>
    </location>
</feature>
<feature type="transmembrane region" description="Helical" evidence="2">
    <location>
        <begin position="963"/>
        <end position="983"/>
    </location>
</feature>
<name>A0A8H3L7A7_9GLOM</name>
<gene>
    <name evidence="3" type="ORF">RCL2_001030100</name>
</gene>
<keyword evidence="2" id="KW-1133">Transmembrane helix</keyword>
<evidence type="ECO:0000256" key="1">
    <source>
        <dbReference type="ARBA" id="ARBA00022737"/>
    </source>
</evidence>
<accession>A0A8H3L7A7</accession>
<dbReference type="InterPro" id="IPR024862">
    <property type="entry name" value="TRPV"/>
</dbReference>
<feature type="transmembrane region" description="Helical" evidence="2">
    <location>
        <begin position="928"/>
        <end position="951"/>
    </location>
</feature>
<dbReference type="GO" id="GO:0098703">
    <property type="term" value="P:calcium ion import across plasma membrane"/>
    <property type="evidence" value="ECO:0007669"/>
    <property type="project" value="TreeGrafter"/>
</dbReference>
<protein>
    <recommendedName>
        <fullName evidence="5">Ion transport domain-containing protein</fullName>
    </recommendedName>
</protein>
<feature type="transmembrane region" description="Helical" evidence="2">
    <location>
        <begin position="1167"/>
        <end position="1185"/>
    </location>
</feature>
<dbReference type="GO" id="GO:0005886">
    <property type="term" value="C:plasma membrane"/>
    <property type="evidence" value="ECO:0007669"/>
    <property type="project" value="TreeGrafter"/>
</dbReference>
<dbReference type="GO" id="GO:0005216">
    <property type="term" value="F:monoatomic ion channel activity"/>
    <property type="evidence" value="ECO:0007669"/>
    <property type="project" value="InterPro"/>
</dbReference>
<keyword evidence="2" id="KW-0812">Transmembrane</keyword>
<proteinExistence type="predicted"/>
<keyword evidence="2" id="KW-0472">Membrane</keyword>
<evidence type="ECO:0008006" key="5">
    <source>
        <dbReference type="Google" id="ProtNLM"/>
    </source>
</evidence>
<dbReference type="EMBL" id="BLAL01000066">
    <property type="protein sequence ID" value="GES83138.1"/>
    <property type="molecule type" value="Genomic_DNA"/>
</dbReference>
<keyword evidence="1" id="KW-0677">Repeat</keyword>
<dbReference type="Proteomes" id="UP000615446">
    <property type="component" value="Unassembled WGS sequence"/>
</dbReference>
<sequence length="1303" mass="153615">MSEGMLSLLDADSSPDVIISAETSTSSSKKRNDKARWHLAISLDGLYILLFDNNELRYKVIERERKDELSKAKSFQIDKNFLKIEKKNSEEQYIKKKEQQYPLFQTALSNLVKYPNEHVIFVAISLVEKNDMLADTKNQHHSKTLVYRMVKNNSGSFNEPEKYAEYQIGGIVRFVSPTLTNEPAKIPKVQCLIFNAKGIFRYNYKNTSKKNIVKRFNYPKLFIEELTKLYKINPCLEKIEVCIFDHYFVIEQYIEGVQTIELYNLITMEMEQIFQERLYKYSYSKFSKPIFSISRNKLLLMFSKGIDSVLIFTIESGLEIISKNFGDNAKIMFGEFINKDEDLLLIIKEPKKHATVIIWSLFSSAKKHIQHHEINGKSIKTRENTEFKSYNSRCPGDLLTVDTDGNVTSIFDVWESTKEEEFPKECYCKLIPPDKNSYLMPKRYAKKHQAHTIYRRKKNPSNDKPLVNNKEPWVADHEYKRFSAYLDEEETIQLIIGRTTVQIWQGKKHNLFLEYIWSNNTKPGDNDEEDALKIEKLEVGERNFYLEVSWTCKGSDKKAEIKWPYEDGHVTAIRHACEALAHINHRKYKLVGYKNSHKFVKLINRISLVIWRFIKKKPHVWKLIDVRYDVMKDIIIGGSTFLVKYILFGEEDKHLHIPKIRRWDDDKIQICKQSVESKRVDGNKQEEIITDGLTDLQVAIRFCSKEKRIDRHVIIVGYLLEYYTSNAIQNFGWLITVSKAIPELYNHKLLDYYAKEMFYKECFLGMEMSYNIDYRDVIPYEIEKKRKKKQSFIAFSPNTKLIIDEKNRRFDLLKYLRKKYISIYTKIYQYIFPNPFRKIPPEIRIVPLFEFATSEIVEEQVKIQKNNPQSFISKLFYLLFVPRGYLSKTSDKLSPFVRIIRAEKDNNIFNNPTMEAAIKYRWIPARNYFLRLYVFFILYATCFAIICEFYLSHVRITGNLNTFIFLLIIYFYYLGFFLIFVEYRQLIHLGWKNYITFFNLFDLLALVSPLVVMTVFVTSSFKFSNGFADVVTTQEITVAISFSMLVLWFEFILYLRLLSETARYIFIILNILEKSYIFLLFMFLVLAAFSHSMFILLQRPTFTNVTLKSDTFSLKNSKTNKPIDVTVTKDFDPNSRVDNPNSNFLDSLISSYFWLSGSYVQNDTWDFWAVELLTLLASIFVVTVLQNMFIAFMGGIYSDADTQANSALLRFRADSVSDYEALDDIHFLPLEPDPKYIFYLGRPTCLASWKEICDKKKGIKLYSKYEEKIAEIKDLFVIENLKVENTLWDWKDDDDNEFSYETT</sequence>
<reference evidence="3" key="1">
    <citation type="submission" date="2019-10" db="EMBL/GenBank/DDBJ databases">
        <title>Conservation and host-specific expression of non-tandemly repeated heterogenous ribosome RNA gene in arbuscular mycorrhizal fungi.</title>
        <authorList>
            <person name="Maeda T."/>
            <person name="Kobayashi Y."/>
            <person name="Nakagawa T."/>
            <person name="Ezawa T."/>
            <person name="Yamaguchi K."/>
            <person name="Bino T."/>
            <person name="Nishimoto Y."/>
            <person name="Shigenobu S."/>
            <person name="Kawaguchi M."/>
        </authorList>
    </citation>
    <scope>NUCLEOTIDE SEQUENCE</scope>
    <source>
        <strain evidence="3">HR1</strain>
    </source>
</reference>
<dbReference type="OrthoDB" id="2319478at2759"/>
<feature type="transmembrane region" description="Helical" evidence="2">
    <location>
        <begin position="1036"/>
        <end position="1055"/>
    </location>
</feature>
<evidence type="ECO:0000256" key="2">
    <source>
        <dbReference type="SAM" id="Phobius"/>
    </source>
</evidence>
<organism evidence="3 4">
    <name type="scientific">Rhizophagus clarus</name>
    <dbReference type="NCBI Taxonomy" id="94130"/>
    <lineage>
        <taxon>Eukaryota</taxon>
        <taxon>Fungi</taxon>
        <taxon>Fungi incertae sedis</taxon>
        <taxon>Mucoromycota</taxon>
        <taxon>Glomeromycotina</taxon>
        <taxon>Glomeromycetes</taxon>
        <taxon>Glomerales</taxon>
        <taxon>Glomeraceae</taxon>
        <taxon>Rhizophagus</taxon>
    </lineage>
</organism>
<comment type="caution">
    <text evidence="3">The sequence shown here is derived from an EMBL/GenBank/DDBJ whole genome shotgun (WGS) entry which is preliminary data.</text>
</comment>
<feature type="transmembrane region" description="Helical" evidence="2">
    <location>
        <begin position="1076"/>
        <end position="1097"/>
    </location>
</feature>
<dbReference type="PANTHER" id="PTHR10582:SF2">
    <property type="entry name" value="INACTIVE"/>
    <property type="match status" value="1"/>
</dbReference>
<dbReference type="PANTHER" id="PTHR10582">
    <property type="entry name" value="TRANSIENT RECEPTOR POTENTIAL ION CHANNEL PROTEIN"/>
    <property type="match status" value="1"/>
</dbReference>
<evidence type="ECO:0000313" key="3">
    <source>
        <dbReference type="EMBL" id="GES83138.1"/>
    </source>
</evidence>